<evidence type="ECO:0000256" key="7">
    <source>
        <dbReference type="PIRNR" id="PIRNR038996"/>
    </source>
</evidence>
<evidence type="ECO:0000256" key="4">
    <source>
        <dbReference type="ARBA" id="ARBA00022630"/>
    </source>
</evidence>
<dbReference type="AlphaFoldDB" id="A0A0L8VCX4"/>
<dbReference type="PROSITE" id="PS50902">
    <property type="entry name" value="FLAVODOXIN_LIKE"/>
    <property type="match status" value="1"/>
</dbReference>
<keyword evidence="6 7" id="KW-0249">Electron transport</keyword>
<dbReference type="InterPro" id="IPR010086">
    <property type="entry name" value="Flavodoxin_lc"/>
</dbReference>
<dbReference type="Gene3D" id="3.40.50.360">
    <property type="match status" value="1"/>
</dbReference>
<dbReference type="GO" id="GO:0009055">
    <property type="term" value="F:electron transfer activity"/>
    <property type="evidence" value="ECO:0007669"/>
    <property type="project" value="UniProtKB-UniRule"/>
</dbReference>
<dbReference type="STRING" id="1409788.NC99_08510"/>
<dbReference type="NCBIfam" id="TIGR01752">
    <property type="entry name" value="flav_long"/>
    <property type="match status" value="1"/>
</dbReference>
<evidence type="ECO:0000256" key="2">
    <source>
        <dbReference type="ARBA" id="ARBA00005267"/>
    </source>
</evidence>
<comment type="function">
    <text evidence="7">Low-potential electron donor to a number of redox enzymes.</text>
</comment>
<dbReference type="Proteomes" id="UP000036958">
    <property type="component" value="Unassembled WGS sequence"/>
</dbReference>
<name>A0A0L8VCX4_9BACT</name>
<organism evidence="9 10">
    <name type="scientific">Sunxiuqinia dokdonensis</name>
    <dbReference type="NCBI Taxonomy" id="1409788"/>
    <lineage>
        <taxon>Bacteria</taxon>
        <taxon>Pseudomonadati</taxon>
        <taxon>Bacteroidota</taxon>
        <taxon>Bacteroidia</taxon>
        <taxon>Marinilabiliales</taxon>
        <taxon>Prolixibacteraceae</taxon>
        <taxon>Sunxiuqinia</taxon>
    </lineage>
</organism>
<evidence type="ECO:0000256" key="3">
    <source>
        <dbReference type="ARBA" id="ARBA00022448"/>
    </source>
</evidence>
<dbReference type="PIRSF" id="PIRSF038996">
    <property type="entry name" value="FldA"/>
    <property type="match status" value="1"/>
</dbReference>
<gene>
    <name evidence="9" type="ORF">NC99_08510</name>
</gene>
<dbReference type="EMBL" id="LGIA01000032">
    <property type="protein sequence ID" value="KOH46314.1"/>
    <property type="molecule type" value="Genomic_DNA"/>
</dbReference>
<dbReference type="InterPro" id="IPR008254">
    <property type="entry name" value="Flavodoxin/NO_synth"/>
</dbReference>
<evidence type="ECO:0000313" key="10">
    <source>
        <dbReference type="Proteomes" id="UP000036958"/>
    </source>
</evidence>
<proteinExistence type="inferred from homology"/>
<comment type="caution">
    <text evidence="9">The sequence shown here is derived from an EMBL/GenBank/DDBJ whole genome shotgun (WGS) entry which is preliminary data.</text>
</comment>
<dbReference type="SUPFAM" id="SSF52218">
    <property type="entry name" value="Flavoproteins"/>
    <property type="match status" value="1"/>
</dbReference>
<keyword evidence="4 7" id="KW-0285">Flavoprotein</keyword>
<evidence type="ECO:0000256" key="6">
    <source>
        <dbReference type="ARBA" id="ARBA00022982"/>
    </source>
</evidence>
<dbReference type="PATRIC" id="fig|1409788.3.peg.868"/>
<accession>A0A0L8VCX4</accession>
<dbReference type="OrthoDB" id="9790745at2"/>
<dbReference type="RefSeq" id="WP_053180046.1">
    <property type="nucleotide sequence ID" value="NZ_LGIA01000032.1"/>
</dbReference>
<comment type="cofactor">
    <cofactor evidence="1 7">
        <name>FMN</name>
        <dbReference type="ChEBI" id="CHEBI:58210"/>
    </cofactor>
</comment>
<keyword evidence="10" id="KW-1185">Reference proteome</keyword>
<evidence type="ECO:0000256" key="1">
    <source>
        <dbReference type="ARBA" id="ARBA00001917"/>
    </source>
</evidence>
<evidence type="ECO:0000259" key="8">
    <source>
        <dbReference type="PROSITE" id="PS50902"/>
    </source>
</evidence>
<keyword evidence="3 7" id="KW-0813">Transport</keyword>
<dbReference type="PANTHER" id="PTHR42809">
    <property type="entry name" value="FLAVODOXIN 2"/>
    <property type="match status" value="1"/>
</dbReference>
<dbReference type="Pfam" id="PF00258">
    <property type="entry name" value="Flavodoxin_1"/>
    <property type="match status" value="1"/>
</dbReference>
<protein>
    <recommendedName>
        <fullName evidence="7">Flavodoxin</fullName>
    </recommendedName>
</protein>
<dbReference type="InterPro" id="IPR029039">
    <property type="entry name" value="Flavoprotein-like_sf"/>
</dbReference>
<reference evidence="10" key="1">
    <citation type="submission" date="2015-07" db="EMBL/GenBank/DDBJ databases">
        <title>Genome sequencing of Sunxiuqinia dokdonensis strain SK.</title>
        <authorList>
            <person name="Ahn S."/>
            <person name="Kim B.-C."/>
        </authorList>
    </citation>
    <scope>NUCLEOTIDE SEQUENCE [LARGE SCALE GENOMIC DNA]</scope>
    <source>
        <strain evidence="10">SK</strain>
    </source>
</reference>
<dbReference type="InterPro" id="IPR050619">
    <property type="entry name" value="Flavodoxin"/>
</dbReference>
<feature type="domain" description="Flavodoxin-like" evidence="8">
    <location>
        <begin position="3"/>
        <end position="164"/>
    </location>
</feature>
<dbReference type="PANTHER" id="PTHR42809:SF1">
    <property type="entry name" value="FLAVODOXIN 1"/>
    <property type="match status" value="1"/>
</dbReference>
<sequence length="168" mass="18920">MSTAIIYSFTSNKTAKAGQKIVDSFGESLKLDVVDADNLAEEKFLAYDQLILGVPTWFDGELPHYWDEFVPAMEEMDMKGKKVAIYGLADQVGYPENFADGVGILARLLRDRGAEIVGMTDVDNYTFESSHAIEDGQFLGLVLDQENQARLSKKRIDNWLEDLKKIFK</sequence>
<comment type="similarity">
    <text evidence="2 7">Belongs to the flavodoxin family.</text>
</comment>
<dbReference type="NCBIfam" id="NF006739">
    <property type="entry name" value="PRK09267.1-5"/>
    <property type="match status" value="1"/>
</dbReference>
<evidence type="ECO:0000256" key="5">
    <source>
        <dbReference type="ARBA" id="ARBA00022643"/>
    </source>
</evidence>
<keyword evidence="5 7" id="KW-0288">FMN</keyword>
<evidence type="ECO:0000313" key="9">
    <source>
        <dbReference type="EMBL" id="KOH46314.1"/>
    </source>
</evidence>
<dbReference type="GO" id="GO:0010181">
    <property type="term" value="F:FMN binding"/>
    <property type="evidence" value="ECO:0007669"/>
    <property type="project" value="UniProtKB-UniRule"/>
</dbReference>